<name>A0ABX5S5H7_9BURK</name>
<sequence length="137" mass="13940">MAAMKALLRILVLWLLMAGVPLQGYASATMLLCAPPATAAAHSAAMAHGEHDHAAMLAAQEHGDHQNQQDNQNQPGTHHGDAKCAGAAFCCTGAPLAGAMPTAPSLPDARSAPVPFDSTAPAAVDLAGLERPPKHLA</sequence>
<feature type="region of interest" description="Disordered" evidence="1">
    <location>
        <begin position="57"/>
        <end position="81"/>
    </location>
</feature>
<evidence type="ECO:0008006" key="5">
    <source>
        <dbReference type="Google" id="ProtNLM"/>
    </source>
</evidence>
<accession>A0ABX5S5H7</accession>
<reference evidence="3 4" key="1">
    <citation type="submission" date="2019-03" db="EMBL/GenBank/DDBJ databases">
        <title>Draft Genome Sequences of Six Type Strains of the Genus Massilia.</title>
        <authorList>
            <person name="Miess H."/>
            <person name="Frediansyhah A."/>
            <person name="Gross H."/>
        </authorList>
    </citation>
    <scope>NUCLEOTIDE SEQUENCE [LARGE SCALE GENOMIC DNA]</scope>
    <source>
        <strain evidence="3 4">DSM 17505</strain>
    </source>
</reference>
<keyword evidence="4" id="KW-1185">Reference proteome</keyword>
<evidence type="ECO:0000313" key="4">
    <source>
        <dbReference type="Proteomes" id="UP000294359"/>
    </source>
</evidence>
<dbReference type="RefSeq" id="WP_134382894.1">
    <property type="nucleotide sequence ID" value="NZ_BMWW01000003.1"/>
</dbReference>
<evidence type="ECO:0000256" key="2">
    <source>
        <dbReference type="SAM" id="SignalP"/>
    </source>
</evidence>
<dbReference type="EMBL" id="CP038026">
    <property type="protein sequence ID" value="QBQ34900.1"/>
    <property type="molecule type" value="Genomic_DNA"/>
</dbReference>
<evidence type="ECO:0000256" key="1">
    <source>
        <dbReference type="SAM" id="MobiDB-lite"/>
    </source>
</evidence>
<protein>
    <recommendedName>
        <fullName evidence="5">CopL family metal-binding regulatory protein</fullName>
    </recommendedName>
</protein>
<gene>
    <name evidence="3" type="ORF">E1742_00890</name>
</gene>
<evidence type="ECO:0000313" key="3">
    <source>
        <dbReference type="EMBL" id="QBQ34900.1"/>
    </source>
</evidence>
<organism evidence="3 4">
    <name type="scientific">Pseudoduganella plicata</name>
    <dbReference type="NCBI Taxonomy" id="321984"/>
    <lineage>
        <taxon>Bacteria</taxon>
        <taxon>Pseudomonadati</taxon>
        <taxon>Pseudomonadota</taxon>
        <taxon>Betaproteobacteria</taxon>
        <taxon>Burkholderiales</taxon>
        <taxon>Oxalobacteraceae</taxon>
        <taxon>Telluria group</taxon>
        <taxon>Pseudoduganella</taxon>
    </lineage>
</organism>
<dbReference type="Proteomes" id="UP000294359">
    <property type="component" value="Chromosome"/>
</dbReference>
<feature type="chain" id="PRO_5046994862" description="CopL family metal-binding regulatory protein" evidence="2">
    <location>
        <begin position="40"/>
        <end position="137"/>
    </location>
</feature>
<proteinExistence type="predicted"/>
<keyword evidence="2" id="KW-0732">Signal</keyword>
<feature type="signal peptide" evidence="2">
    <location>
        <begin position="1"/>
        <end position="39"/>
    </location>
</feature>